<dbReference type="RefSeq" id="WP_061506301.1">
    <property type="nucleotide sequence ID" value="NZ_BAPF01000054.1"/>
</dbReference>
<dbReference type="Proteomes" id="UP001065047">
    <property type="component" value="Unassembled WGS sequence"/>
</dbReference>
<evidence type="ECO:0000313" key="2">
    <source>
        <dbReference type="Proteomes" id="UP001065047"/>
    </source>
</evidence>
<accession>A0ABQ0PZL1</accession>
<dbReference type="EMBL" id="BAPF01000054">
    <property type="protein sequence ID" value="GBQ85546.1"/>
    <property type="molecule type" value="Genomic_DNA"/>
</dbReference>
<dbReference type="CDD" id="cd09736">
    <property type="entry name" value="Csy2_I-F"/>
    <property type="match status" value="1"/>
</dbReference>
<name>A0ABQ0PZL1_9PROT</name>
<proteinExistence type="predicted"/>
<dbReference type="InterPro" id="IPR013398">
    <property type="entry name" value="CRISPR-assoc_prot_Csy2"/>
</dbReference>
<reference evidence="1" key="1">
    <citation type="submission" date="2013-04" db="EMBL/GenBank/DDBJ databases">
        <title>The genome sequencing project of 58 acetic acid bacteria.</title>
        <authorList>
            <person name="Okamoto-Kainuma A."/>
            <person name="Ishikawa M."/>
            <person name="Umino S."/>
            <person name="Koizumi Y."/>
            <person name="Shiwa Y."/>
            <person name="Yoshikawa H."/>
            <person name="Matsutani M."/>
            <person name="Matsushita K."/>
        </authorList>
    </citation>
    <scope>NUCLEOTIDE SEQUENCE</scope>
    <source>
        <strain evidence="1">DSM 14337</strain>
    </source>
</reference>
<organism evidence="1 2">
    <name type="scientific">Acetobacter malorum DSM 14337</name>
    <dbReference type="NCBI Taxonomy" id="1307910"/>
    <lineage>
        <taxon>Bacteria</taxon>
        <taxon>Pseudomonadati</taxon>
        <taxon>Pseudomonadota</taxon>
        <taxon>Alphaproteobacteria</taxon>
        <taxon>Acetobacterales</taxon>
        <taxon>Acetobacteraceae</taxon>
        <taxon>Acetobacter</taxon>
    </lineage>
</organism>
<dbReference type="NCBIfam" id="TIGR02565">
    <property type="entry name" value="cas_Csy2"/>
    <property type="match status" value="1"/>
</dbReference>
<comment type="caution">
    <text evidence="1">The sequence shown here is derived from an EMBL/GenBank/DDBJ whole genome shotgun (WGS) entry which is preliminary data.</text>
</comment>
<protein>
    <submittedName>
        <fullName evidence="1">CRISPR-associated Csy2 family protein</fullName>
    </submittedName>
</protein>
<evidence type="ECO:0000313" key="1">
    <source>
        <dbReference type="EMBL" id="GBQ85546.1"/>
    </source>
</evidence>
<sequence length="324" mass="35937">MSTAPSFTHCLVLPRLRVQNANAISSPMTHGFPSITAFMGFMWALGRKLCQAGIEDVFFESVGVVCHDHQEMVGGSGFRKVFGLTRNPLTKNGSTAPIIEEGRIHLDISLVFGVTCQRWRTGNAETFSKDLKTIRDLVGQMRCAGGSIMAPHGTHAVAPMPWIFDAPVDEDDPAYQRLRYRLMPGFALIDRQDVLTSRLERLRTTSPDATLMDAWLSVCRREWKWTPDQPDKHDGDPEKGKWESEISPGWLVPITVGYAGLTPVSPAGTVEGARQADVPFQFAEALYSTGEWIGPHRLSSPSSLLWHVENDPETGIYRCRNNAA</sequence>
<keyword evidence="2" id="KW-1185">Reference proteome</keyword>
<gene>
    <name evidence="1" type="ORF">AA14337_3099</name>
</gene>
<dbReference type="Pfam" id="PF09614">
    <property type="entry name" value="Cas_Csy2"/>
    <property type="match status" value="1"/>
</dbReference>
<dbReference type="GeneID" id="29557862"/>